<protein>
    <submittedName>
        <fullName evidence="4">Transposon Ty3-I Gag-Pol polyprotein</fullName>
    </submittedName>
</protein>
<accession>A0A8X6Q5T8</accession>
<keyword evidence="1" id="KW-0863">Zinc-finger</keyword>
<feature type="domain" description="CCHC-type" evidence="3">
    <location>
        <begin position="207"/>
        <end position="220"/>
    </location>
</feature>
<dbReference type="Proteomes" id="UP000887013">
    <property type="component" value="Unassembled WGS sequence"/>
</dbReference>
<keyword evidence="2" id="KW-0175">Coiled coil</keyword>
<dbReference type="CDD" id="cd00303">
    <property type="entry name" value="retropepsin_like"/>
    <property type="match status" value="1"/>
</dbReference>
<dbReference type="PROSITE" id="PS50158">
    <property type="entry name" value="ZF_CCHC"/>
    <property type="match status" value="1"/>
</dbReference>
<dbReference type="Pfam" id="PF13975">
    <property type="entry name" value="gag-asp_proteas"/>
    <property type="match status" value="1"/>
</dbReference>
<dbReference type="GO" id="GO:0004190">
    <property type="term" value="F:aspartic-type endopeptidase activity"/>
    <property type="evidence" value="ECO:0007669"/>
    <property type="project" value="InterPro"/>
</dbReference>
<dbReference type="GO" id="GO:0008270">
    <property type="term" value="F:zinc ion binding"/>
    <property type="evidence" value="ECO:0007669"/>
    <property type="project" value="UniProtKB-KW"/>
</dbReference>
<dbReference type="InterPro" id="IPR021109">
    <property type="entry name" value="Peptidase_aspartic_dom_sf"/>
</dbReference>
<evidence type="ECO:0000256" key="2">
    <source>
        <dbReference type="SAM" id="Coils"/>
    </source>
</evidence>
<proteinExistence type="predicted"/>
<evidence type="ECO:0000259" key="3">
    <source>
        <dbReference type="PROSITE" id="PS50158"/>
    </source>
</evidence>
<dbReference type="PANTHER" id="PTHR45823">
    <property type="entry name" value="T-SNARE COILED-COIL HOMOLOGY DOMAIN-CONTAINING PROTEIN"/>
    <property type="match status" value="1"/>
</dbReference>
<keyword evidence="1" id="KW-0862">Zinc</keyword>
<organism evidence="4 5">
    <name type="scientific">Nephila pilipes</name>
    <name type="common">Giant wood spider</name>
    <name type="synonym">Nephila maculata</name>
    <dbReference type="NCBI Taxonomy" id="299642"/>
    <lineage>
        <taxon>Eukaryota</taxon>
        <taxon>Metazoa</taxon>
        <taxon>Ecdysozoa</taxon>
        <taxon>Arthropoda</taxon>
        <taxon>Chelicerata</taxon>
        <taxon>Arachnida</taxon>
        <taxon>Araneae</taxon>
        <taxon>Araneomorphae</taxon>
        <taxon>Entelegynae</taxon>
        <taxon>Araneoidea</taxon>
        <taxon>Nephilidae</taxon>
        <taxon>Nephila</taxon>
    </lineage>
</organism>
<dbReference type="GO" id="GO:0006508">
    <property type="term" value="P:proteolysis"/>
    <property type="evidence" value="ECO:0007669"/>
    <property type="project" value="InterPro"/>
</dbReference>
<dbReference type="SMART" id="SM00343">
    <property type="entry name" value="ZnF_C2HC"/>
    <property type="match status" value="1"/>
</dbReference>
<name>A0A8X6Q5T8_NEPPI</name>
<evidence type="ECO:0000256" key="1">
    <source>
        <dbReference type="PROSITE-ProRule" id="PRU00047"/>
    </source>
</evidence>
<dbReference type="SUPFAM" id="SSF57756">
    <property type="entry name" value="Retrovirus zinc finger-like domains"/>
    <property type="match status" value="1"/>
</dbReference>
<dbReference type="EMBL" id="BMAW01076550">
    <property type="protein sequence ID" value="GFU02019.1"/>
    <property type="molecule type" value="Genomic_DNA"/>
</dbReference>
<dbReference type="SUPFAM" id="SSF50630">
    <property type="entry name" value="Acid proteases"/>
    <property type="match status" value="1"/>
</dbReference>
<feature type="coiled-coil region" evidence="2">
    <location>
        <begin position="170"/>
        <end position="201"/>
    </location>
</feature>
<sequence length="406" mass="45671">MSWSVFKTQFDVVSSSNGWTGSVKANQLVASLRGSAAKVLQGIPAGNLTDLTTIERILESRFGDSHLTQFYRTELKTRQQKPGESLYGLAADVERLMSLAYAESPLDIRESLAAQYFVDAIRDEDTQHSTRLMDAKYLKSALAYSMKHEAARTVSKTSNNVRSLEVEDDSKKKEDKFESLIDRLEKLLNNCITEKKNATRRNPNVTCWQCNRKGHLQRDCQAISGKLSQGRLGGRRLPFLRKAPVEELKISALSGKKNGLYLEGSIWGVPCLMLVDTGANVTLLRTDIAQKSNQQFIYTAPNIFLKTTTGEKAYIHGKLDESIECGSRRFQHKVYVADIIDPCILGLDFLREFNFTVDLERNEIRTGGGGNSVVLGQYRVSKVMLHICKRKDCNTSKIRMPHSRSY</sequence>
<dbReference type="InterPro" id="IPR001878">
    <property type="entry name" value="Znf_CCHC"/>
</dbReference>
<dbReference type="InterPro" id="IPR036875">
    <property type="entry name" value="Znf_CCHC_sf"/>
</dbReference>
<keyword evidence="1" id="KW-0479">Metal-binding</keyword>
<dbReference type="Gene3D" id="2.40.70.10">
    <property type="entry name" value="Acid Proteases"/>
    <property type="match status" value="1"/>
</dbReference>
<dbReference type="GO" id="GO:0003676">
    <property type="term" value="F:nucleic acid binding"/>
    <property type="evidence" value="ECO:0007669"/>
    <property type="project" value="InterPro"/>
</dbReference>
<dbReference type="InterPro" id="IPR001969">
    <property type="entry name" value="Aspartic_peptidase_AS"/>
</dbReference>
<gene>
    <name evidence="4" type="primary">TY3B-I_306</name>
    <name evidence="4" type="ORF">NPIL_687301</name>
</gene>
<dbReference type="OrthoDB" id="8300685at2759"/>
<dbReference type="PANTHER" id="PTHR45823:SF1">
    <property type="entry name" value="T-SNARE COILED-COIL HOMOLOGY DOMAIN-CONTAINING PROTEIN"/>
    <property type="match status" value="1"/>
</dbReference>
<comment type="caution">
    <text evidence="4">The sequence shown here is derived from an EMBL/GenBank/DDBJ whole genome shotgun (WGS) entry which is preliminary data.</text>
</comment>
<evidence type="ECO:0000313" key="5">
    <source>
        <dbReference type="Proteomes" id="UP000887013"/>
    </source>
</evidence>
<reference evidence="4" key="1">
    <citation type="submission" date="2020-08" db="EMBL/GenBank/DDBJ databases">
        <title>Multicomponent nature underlies the extraordinary mechanical properties of spider dragline silk.</title>
        <authorList>
            <person name="Kono N."/>
            <person name="Nakamura H."/>
            <person name="Mori M."/>
            <person name="Yoshida Y."/>
            <person name="Ohtoshi R."/>
            <person name="Malay A.D."/>
            <person name="Moran D.A.P."/>
            <person name="Tomita M."/>
            <person name="Numata K."/>
            <person name="Arakawa K."/>
        </authorList>
    </citation>
    <scope>NUCLEOTIDE SEQUENCE</scope>
</reference>
<evidence type="ECO:0000313" key="4">
    <source>
        <dbReference type="EMBL" id="GFU02019.1"/>
    </source>
</evidence>
<dbReference type="PROSITE" id="PS00141">
    <property type="entry name" value="ASP_PROTEASE"/>
    <property type="match status" value="1"/>
</dbReference>
<dbReference type="AlphaFoldDB" id="A0A8X6Q5T8"/>
<keyword evidence="5" id="KW-1185">Reference proteome</keyword>